<dbReference type="SUPFAM" id="SSF53474">
    <property type="entry name" value="alpha/beta-Hydrolases"/>
    <property type="match status" value="1"/>
</dbReference>
<reference evidence="4 5" key="1">
    <citation type="submission" date="2016-11" db="EMBL/GenBank/DDBJ databases">
        <authorList>
            <person name="Jaros S."/>
            <person name="Januszkiewicz K."/>
            <person name="Wedrychowicz H."/>
        </authorList>
    </citation>
    <scope>NUCLEOTIDE SEQUENCE [LARGE SCALE GENOMIC DNA]</scope>
    <source>
        <strain evidence="4 5">DSM 4740</strain>
    </source>
</reference>
<evidence type="ECO:0000256" key="1">
    <source>
        <dbReference type="SAM" id="SignalP"/>
    </source>
</evidence>
<evidence type="ECO:0000313" key="4">
    <source>
        <dbReference type="EMBL" id="SHM08423.1"/>
    </source>
</evidence>
<dbReference type="PANTHER" id="PTHR22946:SF0">
    <property type="entry name" value="DIENELACTONE HYDROLASE DOMAIN-CONTAINING PROTEIN"/>
    <property type="match status" value="1"/>
</dbReference>
<dbReference type="EMBL" id="BJXU01000048">
    <property type="protein sequence ID" value="GEN23562.1"/>
    <property type="molecule type" value="Genomic_DNA"/>
</dbReference>
<evidence type="ECO:0000313" key="5">
    <source>
        <dbReference type="Proteomes" id="UP000184123"/>
    </source>
</evidence>
<dbReference type="Pfam" id="PF01738">
    <property type="entry name" value="DLH"/>
    <property type="match status" value="1"/>
</dbReference>
<organism evidence="4 5">
    <name type="scientific">Halomonas cupida</name>
    <dbReference type="NCBI Taxonomy" id="44933"/>
    <lineage>
        <taxon>Bacteria</taxon>
        <taxon>Pseudomonadati</taxon>
        <taxon>Pseudomonadota</taxon>
        <taxon>Gammaproteobacteria</taxon>
        <taxon>Oceanospirillales</taxon>
        <taxon>Halomonadaceae</taxon>
        <taxon>Halomonas</taxon>
    </lineage>
</organism>
<feature type="signal peptide" evidence="1">
    <location>
        <begin position="1"/>
        <end position="22"/>
    </location>
</feature>
<dbReference type="RefSeq" id="WP_073435156.1">
    <property type="nucleotide sequence ID" value="NZ_BJXU01000048.1"/>
</dbReference>
<dbReference type="PANTHER" id="PTHR22946">
    <property type="entry name" value="DIENELACTONE HYDROLASE DOMAIN-CONTAINING PROTEIN-RELATED"/>
    <property type="match status" value="1"/>
</dbReference>
<protein>
    <submittedName>
        <fullName evidence="4">Dienelactone hydrolase</fullName>
    </submittedName>
</protein>
<dbReference type="OrthoDB" id="9787933at2"/>
<dbReference type="Gene3D" id="3.40.50.1820">
    <property type="entry name" value="alpha/beta hydrolase"/>
    <property type="match status" value="1"/>
</dbReference>
<evidence type="ECO:0000313" key="6">
    <source>
        <dbReference type="Proteomes" id="UP000321726"/>
    </source>
</evidence>
<dbReference type="InterPro" id="IPR002925">
    <property type="entry name" value="Dienelactn_hydro"/>
</dbReference>
<dbReference type="Proteomes" id="UP000321726">
    <property type="component" value="Unassembled WGS sequence"/>
</dbReference>
<keyword evidence="6" id="KW-1185">Reference proteome</keyword>
<reference evidence="3 6" key="2">
    <citation type="submission" date="2019-07" db="EMBL/GenBank/DDBJ databases">
        <title>Whole genome shotgun sequence of Halomonas cupida NBRC 102219.</title>
        <authorList>
            <person name="Hosoyama A."/>
            <person name="Uohara A."/>
            <person name="Ohji S."/>
            <person name="Ichikawa N."/>
        </authorList>
    </citation>
    <scope>NUCLEOTIDE SEQUENCE [LARGE SCALE GENOMIC DNA]</scope>
    <source>
        <strain evidence="3 6">NBRC 102219</strain>
    </source>
</reference>
<dbReference type="InterPro" id="IPR050261">
    <property type="entry name" value="FrsA_esterase"/>
</dbReference>
<keyword evidence="1" id="KW-0732">Signal</keyword>
<evidence type="ECO:0000259" key="2">
    <source>
        <dbReference type="Pfam" id="PF01738"/>
    </source>
</evidence>
<dbReference type="GO" id="GO:0016787">
    <property type="term" value="F:hydrolase activity"/>
    <property type="evidence" value="ECO:0007669"/>
    <property type="project" value="UniProtKB-KW"/>
</dbReference>
<dbReference type="AlphaFoldDB" id="A0A1M7FWL5"/>
<dbReference type="STRING" id="44933.SAMN05660971_02097"/>
<dbReference type="InterPro" id="IPR029058">
    <property type="entry name" value="AB_hydrolase_fold"/>
</dbReference>
<sequence length="260" mass="27773">MRPVPTTIALLAASFITTSSQAGENIDYRVADEDFQGYFAAAEGQAVDGQPLGTVLIIHDWDGLTDYERQRADMLADAGYDAFAIDLYGAGNRPEEVDARKAEMSALYEDRQRMRELTLAGLAQARSEGAAEPTVVMGYCFGGAVILELARSGQADQVLGYASFHGGLETPEGQRYPADTPPILIAHGGADTSIGMDQVSALSEELEAAEVPYQIEVYSGAPHAFTVFGSDSYREHADQASWSAFHDLLGQTLGAPSPDA</sequence>
<accession>A0A1M7FWL5</accession>
<dbReference type="EMBL" id="FRCA01000005">
    <property type="protein sequence ID" value="SHM08423.1"/>
    <property type="molecule type" value="Genomic_DNA"/>
</dbReference>
<name>A0A1M7FWL5_9GAMM</name>
<dbReference type="Proteomes" id="UP000184123">
    <property type="component" value="Unassembled WGS sequence"/>
</dbReference>
<keyword evidence="4" id="KW-0378">Hydrolase</keyword>
<evidence type="ECO:0000313" key="3">
    <source>
        <dbReference type="EMBL" id="GEN23562.1"/>
    </source>
</evidence>
<gene>
    <name evidence="3" type="ORF">HCU01_15110</name>
    <name evidence="4" type="ORF">SAMN05660971_02097</name>
</gene>
<feature type="domain" description="Dienelactone hydrolase" evidence="2">
    <location>
        <begin position="50"/>
        <end position="252"/>
    </location>
</feature>
<proteinExistence type="predicted"/>
<feature type="chain" id="PRO_5012839253" evidence="1">
    <location>
        <begin position="23"/>
        <end position="260"/>
    </location>
</feature>